<feature type="region of interest" description="Disordered" evidence="1">
    <location>
        <begin position="1"/>
        <end position="56"/>
    </location>
</feature>
<protein>
    <submittedName>
        <fullName evidence="2">Uncharacterized protein</fullName>
    </submittedName>
</protein>
<organism evidence="2 3">
    <name type="scientific">Aphanomyces euteiches</name>
    <dbReference type="NCBI Taxonomy" id="100861"/>
    <lineage>
        <taxon>Eukaryota</taxon>
        <taxon>Sar</taxon>
        <taxon>Stramenopiles</taxon>
        <taxon>Oomycota</taxon>
        <taxon>Saprolegniomycetes</taxon>
        <taxon>Saprolegniales</taxon>
        <taxon>Verrucalvaceae</taxon>
        <taxon>Aphanomyces</taxon>
    </lineage>
</organism>
<gene>
    <name evidence="2" type="ORF">Ae201684_001935</name>
</gene>
<sequence>MACASGTSSRSNCPPYHLLQRRQSMHQKLPNQPRYHSVHKPPRREPSSPRQLGGVSRLVLSNCARSINLHGLQ</sequence>
<keyword evidence="3" id="KW-1185">Reference proteome</keyword>
<evidence type="ECO:0000313" key="2">
    <source>
        <dbReference type="EMBL" id="KAF0743309.1"/>
    </source>
</evidence>
<name>A0A6G0XRW4_9STRA</name>
<evidence type="ECO:0000313" key="3">
    <source>
        <dbReference type="Proteomes" id="UP000481153"/>
    </source>
</evidence>
<dbReference type="AlphaFoldDB" id="A0A6G0XRW4"/>
<feature type="compositionally biased region" description="Polar residues" evidence="1">
    <location>
        <begin position="1"/>
        <end position="12"/>
    </location>
</feature>
<accession>A0A6G0XRW4</accession>
<proteinExistence type="predicted"/>
<dbReference type="Proteomes" id="UP000481153">
    <property type="component" value="Unassembled WGS sequence"/>
</dbReference>
<reference evidence="2 3" key="1">
    <citation type="submission" date="2019-07" db="EMBL/GenBank/DDBJ databases">
        <title>Genomics analysis of Aphanomyces spp. identifies a new class of oomycete effector associated with host adaptation.</title>
        <authorList>
            <person name="Gaulin E."/>
        </authorList>
    </citation>
    <scope>NUCLEOTIDE SEQUENCE [LARGE SCALE GENOMIC DNA]</scope>
    <source>
        <strain evidence="2 3">ATCC 201684</strain>
    </source>
</reference>
<comment type="caution">
    <text evidence="2">The sequence shown here is derived from an EMBL/GenBank/DDBJ whole genome shotgun (WGS) entry which is preliminary data.</text>
</comment>
<dbReference type="EMBL" id="VJMJ01000018">
    <property type="protein sequence ID" value="KAF0743309.1"/>
    <property type="molecule type" value="Genomic_DNA"/>
</dbReference>
<evidence type="ECO:0000256" key="1">
    <source>
        <dbReference type="SAM" id="MobiDB-lite"/>
    </source>
</evidence>